<reference evidence="2 3" key="1">
    <citation type="submission" date="2019-03" db="EMBL/GenBank/DDBJ databases">
        <title>First draft genome of Liparis tanakae, snailfish: a comprehensive survey of snailfish specific genes.</title>
        <authorList>
            <person name="Kim W."/>
            <person name="Song I."/>
            <person name="Jeong J.-H."/>
            <person name="Kim D."/>
            <person name="Kim S."/>
            <person name="Ryu S."/>
            <person name="Song J.Y."/>
            <person name="Lee S.K."/>
        </authorList>
    </citation>
    <scope>NUCLEOTIDE SEQUENCE [LARGE SCALE GENOMIC DNA]</scope>
    <source>
        <tissue evidence="2">Muscle</tissue>
    </source>
</reference>
<feature type="region of interest" description="Disordered" evidence="1">
    <location>
        <begin position="1"/>
        <end position="70"/>
    </location>
</feature>
<gene>
    <name evidence="2" type="ORF">EYF80_015472</name>
</gene>
<dbReference type="EMBL" id="SRLO01000116">
    <property type="protein sequence ID" value="TNN74229.1"/>
    <property type="molecule type" value="Genomic_DNA"/>
</dbReference>
<comment type="caution">
    <text evidence="2">The sequence shown here is derived from an EMBL/GenBank/DDBJ whole genome shotgun (WGS) entry which is preliminary data.</text>
</comment>
<feature type="region of interest" description="Disordered" evidence="1">
    <location>
        <begin position="87"/>
        <end position="128"/>
    </location>
</feature>
<accession>A0A4Z2I842</accession>
<dbReference type="AlphaFoldDB" id="A0A4Z2I842"/>
<organism evidence="2 3">
    <name type="scientific">Liparis tanakae</name>
    <name type="common">Tanaka's snailfish</name>
    <dbReference type="NCBI Taxonomy" id="230148"/>
    <lineage>
        <taxon>Eukaryota</taxon>
        <taxon>Metazoa</taxon>
        <taxon>Chordata</taxon>
        <taxon>Craniata</taxon>
        <taxon>Vertebrata</taxon>
        <taxon>Euteleostomi</taxon>
        <taxon>Actinopterygii</taxon>
        <taxon>Neopterygii</taxon>
        <taxon>Teleostei</taxon>
        <taxon>Neoteleostei</taxon>
        <taxon>Acanthomorphata</taxon>
        <taxon>Eupercaria</taxon>
        <taxon>Perciformes</taxon>
        <taxon>Cottioidei</taxon>
        <taxon>Cottales</taxon>
        <taxon>Liparidae</taxon>
        <taxon>Liparis</taxon>
    </lineage>
</organism>
<evidence type="ECO:0000313" key="3">
    <source>
        <dbReference type="Proteomes" id="UP000314294"/>
    </source>
</evidence>
<proteinExistence type="predicted"/>
<evidence type="ECO:0000313" key="2">
    <source>
        <dbReference type="EMBL" id="TNN74229.1"/>
    </source>
</evidence>
<evidence type="ECO:0000256" key="1">
    <source>
        <dbReference type="SAM" id="MobiDB-lite"/>
    </source>
</evidence>
<feature type="compositionally biased region" description="Gly residues" evidence="1">
    <location>
        <begin position="1"/>
        <end position="17"/>
    </location>
</feature>
<protein>
    <submittedName>
        <fullName evidence="2">Uncharacterized protein</fullName>
    </submittedName>
</protein>
<sequence>MNSMVGGQGRGQAGVGPGCPLINSCSASHAGLDGWEGDSSWDGEKVKSSGPEAGTPGWESRSGPRGRSLQAGIWKKGSELGAAVKARREGVLGRQSGQQAMDGAARDGRRGFGPPPDAEQGTGARKKQ</sequence>
<keyword evidence="3" id="KW-1185">Reference proteome</keyword>
<dbReference type="Proteomes" id="UP000314294">
    <property type="component" value="Unassembled WGS sequence"/>
</dbReference>
<name>A0A4Z2I842_9TELE</name>